<dbReference type="Proteomes" id="UP001152484">
    <property type="component" value="Unassembled WGS sequence"/>
</dbReference>
<gene>
    <name evidence="2" type="ORF">CEURO_LOCUS20118</name>
</gene>
<evidence type="ECO:0000313" key="2">
    <source>
        <dbReference type="EMBL" id="CAH9113702.1"/>
    </source>
</evidence>
<reference evidence="2" key="1">
    <citation type="submission" date="2022-07" db="EMBL/GenBank/DDBJ databases">
        <authorList>
            <person name="Macas J."/>
            <person name="Novak P."/>
            <person name="Neumann P."/>
        </authorList>
    </citation>
    <scope>NUCLEOTIDE SEQUENCE</scope>
</reference>
<comment type="caution">
    <text evidence="2">The sequence shown here is derived from an EMBL/GenBank/DDBJ whole genome shotgun (WGS) entry which is preliminary data.</text>
</comment>
<dbReference type="AlphaFoldDB" id="A0A9P1ELB6"/>
<proteinExistence type="inferred from homology"/>
<accession>A0A9P1ELB6</accession>
<keyword evidence="3" id="KW-1185">Reference proteome</keyword>
<dbReference type="PANTHER" id="PTHR22835:SF683">
    <property type="entry name" value="OS05G0506800 PROTEIN"/>
    <property type="match status" value="1"/>
</dbReference>
<name>A0A9P1ELB6_CUSEU</name>
<sequence>MGLPLLPPYVAVEYRHSSEHFNGSVNFAVAGCTALDVSYFSQRGFDNPVSNVSLGTQLKWFKQMLPSLCTTRTRFVSTTSACCGGEGPYHYNFSVRCGREGSTMCDDSSTYVGWDGIHLTESAYYEIARGLLEGPYTIPRFNELFSFKNSFRIHKDKDMKVRDF</sequence>
<dbReference type="EMBL" id="CAMAPE010000061">
    <property type="protein sequence ID" value="CAH9113702.1"/>
    <property type="molecule type" value="Genomic_DNA"/>
</dbReference>
<dbReference type="Gene3D" id="3.40.50.1110">
    <property type="entry name" value="SGNH hydrolase"/>
    <property type="match status" value="1"/>
</dbReference>
<dbReference type="OrthoDB" id="1600564at2759"/>
<dbReference type="PANTHER" id="PTHR22835">
    <property type="entry name" value="ZINC FINGER FYVE DOMAIN CONTAINING PROTEIN"/>
    <property type="match status" value="1"/>
</dbReference>
<protein>
    <recommendedName>
        <fullName evidence="4">GDSL esterase/lipase</fullName>
    </recommendedName>
</protein>
<organism evidence="2 3">
    <name type="scientific">Cuscuta europaea</name>
    <name type="common">European dodder</name>
    <dbReference type="NCBI Taxonomy" id="41803"/>
    <lineage>
        <taxon>Eukaryota</taxon>
        <taxon>Viridiplantae</taxon>
        <taxon>Streptophyta</taxon>
        <taxon>Embryophyta</taxon>
        <taxon>Tracheophyta</taxon>
        <taxon>Spermatophyta</taxon>
        <taxon>Magnoliopsida</taxon>
        <taxon>eudicotyledons</taxon>
        <taxon>Gunneridae</taxon>
        <taxon>Pentapetalae</taxon>
        <taxon>asterids</taxon>
        <taxon>lamiids</taxon>
        <taxon>Solanales</taxon>
        <taxon>Convolvulaceae</taxon>
        <taxon>Cuscuteae</taxon>
        <taxon>Cuscuta</taxon>
        <taxon>Cuscuta subgen. Cuscuta</taxon>
    </lineage>
</organism>
<comment type="similarity">
    <text evidence="1">Belongs to the 'GDSL' lipolytic enzyme family.</text>
</comment>
<evidence type="ECO:0000256" key="1">
    <source>
        <dbReference type="ARBA" id="ARBA00008668"/>
    </source>
</evidence>
<evidence type="ECO:0000313" key="3">
    <source>
        <dbReference type="Proteomes" id="UP001152484"/>
    </source>
</evidence>
<evidence type="ECO:0008006" key="4">
    <source>
        <dbReference type="Google" id="ProtNLM"/>
    </source>
</evidence>
<dbReference type="InterPro" id="IPR036514">
    <property type="entry name" value="SGNH_hydro_sf"/>
</dbReference>